<dbReference type="PANTHER" id="PTHR39426:SF1">
    <property type="entry name" value="HOMOLOGY TO DEATH-ON-CURING PROTEIN OF PHAGE P1"/>
    <property type="match status" value="1"/>
</dbReference>
<dbReference type="InterPro" id="IPR053737">
    <property type="entry name" value="Type_II_TA_Toxin"/>
</dbReference>
<reference evidence="3" key="1">
    <citation type="submission" date="2021-04" db="EMBL/GenBank/DDBJ databases">
        <title>A novel Synergistetes isolate from a pyrite-forming mixed culture.</title>
        <authorList>
            <person name="Bunk B."/>
            <person name="Sproer C."/>
            <person name="Spring S."/>
            <person name="Pester M."/>
        </authorList>
    </citation>
    <scope>NUCLEOTIDE SEQUENCE [LARGE SCALE GENOMIC DNA]</scope>
    <source>
        <strain evidence="3">J.5.4.2-T.3.5.2</strain>
    </source>
</reference>
<evidence type="ECO:0000313" key="2">
    <source>
        <dbReference type="EMBL" id="QTX33248.1"/>
    </source>
</evidence>
<dbReference type="GO" id="GO:0016301">
    <property type="term" value="F:kinase activity"/>
    <property type="evidence" value="ECO:0007669"/>
    <property type="project" value="InterPro"/>
</dbReference>
<dbReference type="SUPFAM" id="SSF140931">
    <property type="entry name" value="Fic-like"/>
    <property type="match status" value="1"/>
</dbReference>
<dbReference type="InterPro" id="IPR003812">
    <property type="entry name" value="Fido"/>
</dbReference>
<dbReference type="Pfam" id="PF02661">
    <property type="entry name" value="Fic"/>
    <property type="match status" value="1"/>
</dbReference>
<feature type="domain" description="Fido" evidence="1">
    <location>
        <begin position="9"/>
        <end position="125"/>
    </location>
</feature>
<accession>A0A9Q7EWG1</accession>
<evidence type="ECO:0000313" key="3">
    <source>
        <dbReference type="Proteomes" id="UP000671879"/>
    </source>
</evidence>
<evidence type="ECO:0000259" key="1">
    <source>
        <dbReference type="PROSITE" id="PS51459"/>
    </source>
</evidence>
<name>A0A9Q7EWG1_9BACT</name>
<dbReference type="AlphaFoldDB" id="A0A9Q7EWG1"/>
<dbReference type="NCBIfam" id="TIGR01550">
    <property type="entry name" value="DOC_P1"/>
    <property type="match status" value="1"/>
</dbReference>
<dbReference type="KEGG" id="aram:KAR29_04975"/>
<keyword evidence="3" id="KW-1185">Reference proteome</keyword>
<sequence>MSSPNIEWLTEDDIWEAISTLQAKYREDPICVINPGPIEYVLNLESLSYFYDDDPLLIAATKIRTIIKGHPLLDGNKRLGMVVGTYFLDINGFNLIASDDSFASIAISLASGEANMEDLIEWIKVNSLAK</sequence>
<dbReference type="EMBL" id="CP072943">
    <property type="protein sequence ID" value="QTX33248.1"/>
    <property type="molecule type" value="Genomic_DNA"/>
</dbReference>
<dbReference type="InterPro" id="IPR006440">
    <property type="entry name" value="Doc"/>
</dbReference>
<organism evidence="2 3">
    <name type="scientific">Aminithiophilus ramosus</name>
    <dbReference type="NCBI Taxonomy" id="3029084"/>
    <lineage>
        <taxon>Bacteria</taxon>
        <taxon>Thermotogati</taxon>
        <taxon>Synergistota</taxon>
        <taxon>Synergistia</taxon>
        <taxon>Synergistales</taxon>
        <taxon>Aminithiophilaceae</taxon>
        <taxon>Aminithiophilus</taxon>
    </lineage>
</organism>
<dbReference type="PROSITE" id="PS51459">
    <property type="entry name" value="FIDO"/>
    <property type="match status" value="1"/>
</dbReference>
<dbReference type="PANTHER" id="PTHR39426">
    <property type="entry name" value="HOMOLOGY TO DEATH-ON-CURING PROTEIN OF PHAGE P1"/>
    <property type="match status" value="1"/>
</dbReference>
<dbReference type="InterPro" id="IPR036597">
    <property type="entry name" value="Fido-like_dom_sf"/>
</dbReference>
<dbReference type="Gene3D" id="1.20.120.1870">
    <property type="entry name" value="Fic/DOC protein, Fido domain"/>
    <property type="match status" value="1"/>
</dbReference>
<dbReference type="RefSeq" id="WP_274374525.1">
    <property type="nucleotide sequence ID" value="NZ_CP072943.1"/>
</dbReference>
<protein>
    <submittedName>
        <fullName evidence="2">Fic family protein</fullName>
    </submittedName>
</protein>
<dbReference type="Proteomes" id="UP000671879">
    <property type="component" value="Chromosome"/>
</dbReference>
<gene>
    <name evidence="2" type="ORF">KAR29_04975</name>
</gene>
<proteinExistence type="predicted"/>